<keyword evidence="1" id="KW-0812">Transmembrane</keyword>
<name>A0ABQ3B950_9GAMM</name>
<evidence type="ECO:0000256" key="1">
    <source>
        <dbReference type="SAM" id="Phobius"/>
    </source>
</evidence>
<dbReference type="Pfam" id="PF13490">
    <property type="entry name" value="zf-HC2"/>
    <property type="match status" value="1"/>
</dbReference>
<accession>A0ABQ3B950</accession>
<evidence type="ECO:0000313" key="3">
    <source>
        <dbReference type="EMBL" id="GGY83337.1"/>
    </source>
</evidence>
<evidence type="ECO:0000259" key="2">
    <source>
        <dbReference type="Pfam" id="PF13490"/>
    </source>
</evidence>
<dbReference type="InterPro" id="IPR041916">
    <property type="entry name" value="Anti_sigma_zinc_sf"/>
</dbReference>
<feature type="transmembrane region" description="Helical" evidence="1">
    <location>
        <begin position="82"/>
        <end position="105"/>
    </location>
</feature>
<proteinExistence type="predicted"/>
<protein>
    <recommendedName>
        <fullName evidence="2">Putative zinc-finger domain-containing protein</fullName>
    </recommendedName>
</protein>
<comment type="caution">
    <text evidence="3">The sequence shown here is derived from an EMBL/GenBank/DDBJ whole genome shotgun (WGS) entry which is preliminary data.</text>
</comment>
<gene>
    <name evidence="3" type="ORF">GCM10007071_33300</name>
</gene>
<dbReference type="Proteomes" id="UP000601597">
    <property type="component" value="Unassembled WGS sequence"/>
</dbReference>
<sequence>MTSCQQSQETIEQYVAGTLARADALMFERHLASCPRCASRLRWQQRINEEVAGQSGIPEPSGDFESRVLAAATGRSFARPGLATPVVGGAFAAMLVLGLVLGLNLDDRAPDGVRQADSGTATEAVERSLVPAEPREETVRLAFTSQSQLDNVSLTLELPAHVELVQFPGHQQLTWQVDLKPGDNVIALPLRIAYPDGGEIVARLDDGRKSKTFRARIPGIGETDKEPSS</sequence>
<dbReference type="InterPro" id="IPR027383">
    <property type="entry name" value="Znf_put"/>
</dbReference>
<dbReference type="Gene3D" id="1.10.10.1320">
    <property type="entry name" value="Anti-sigma factor, zinc-finger domain"/>
    <property type="match status" value="1"/>
</dbReference>
<keyword evidence="1" id="KW-0472">Membrane</keyword>
<dbReference type="RefSeq" id="WP_189577982.1">
    <property type="nucleotide sequence ID" value="NZ_BMXV01000009.1"/>
</dbReference>
<keyword evidence="1" id="KW-1133">Transmembrane helix</keyword>
<keyword evidence="4" id="KW-1185">Reference proteome</keyword>
<dbReference type="EMBL" id="BMXV01000009">
    <property type="protein sequence ID" value="GGY83337.1"/>
    <property type="molecule type" value="Genomic_DNA"/>
</dbReference>
<organism evidence="3 4">
    <name type="scientific">Marinobacter zhanjiangensis</name>
    <dbReference type="NCBI Taxonomy" id="578215"/>
    <lineage>
        <taxon>Bacteria</taxon>
        <taxon>Pseudomonadati</taxon>
        <taxon>Pseudomonadota</taxon>
        <taxon>Gammaproteobacteria</taxon>
        <taxon>Pseudomonadales</taxon>
        <taxon>Marinobacteraceae</taxon>
        <taxon>Marinobacter</taxon>
    </lineage>
</organism>
<reference evidence="4" key="1">
    <citation type="journal article" date="2019" name="Int. J. Syst. Evol. Microbiol.">
        <title>The Global Catalogue of Microorganisms (GCM) 10K type strain sequencing project: providing services to taxonomists for standard genome sequencing and annotation.</title>
        <authorList>
            <consortium name="The Broad Institute Genomics Platform"/>
            <consortium name="The Broad Institute Genome Sequencing Center for Infectious Disease"/>
            <person name="Wu L."/>
            <person name="Ma J."/>
        </authorList>
    </citation>
    <scope>NUCLEOTIDE SEQUENCE [LARGE SCALE GENOMIC DNA]</scope>
    <source>
        <strain evidence="4">KCTC 22280</strain>
    </source>
</reference>
<feature type="domain" description="Putative zinc-finger" evidence="2">
    <location>
        <begin position="4"/>
        <end position="38"/>
    </location>
</feature>
<evidence type="ECO:0000313" key="4">
    <source>
        <dbReference type="Proteomes" id="UP000601597"/>
    </source>
</evidence>